<feature type="region of interest" description="Disordered" evidence="2">
    <location>
        <begin position="74"/>
        <end position="105"/>
    </location>
</feature>
<sequence length="646" mass="74483">MHNVVSPYLLVGITECHDFPWNETSYTFCTRECRNPTAARNQRTHTCYKCGSLRHFKSKCPIVKFQKRVDKKISTLSERQAENKRKLNNTSKNNQNQQQPNKRQNTVKDYAAGHGEKKHYGGAKPLCPKCNYHHDGPYLSGLPSTRQMEFQIDLVPCAATDKGFIRPSSSPWGAPVLFVKKKDGSFRMCIDYRELNKLTVKNRYPLPRIESHEEHLKQILELLKKEEFALTHLHLTEGSEDLIAYCSTLSKKGLGANRRAKLRGTIQISRFCSRACAIEFGKGWVNQFALVEFFIQQLISTLDHAKGANALGDDRRVTLDLKRKPMEFQVGDQVMLKVSPGKGFVQEEQIWTPNIENDGSSVHDEEETEARSFFDESISKDGTLKSVFWADGRSRSSYCQYGDVVIFDTTYRTNKFSFPFAPFVGVNHHGQSILFGGALLQNETETTFTWLFKSFLNCMHYCPPVSIIKDQDIAMGNAIAKKFESEWHEVKEKYDIMDDSWLETMYELRHHWIKAYLKDTFVADMTTSGRSESMHSFFDGFVNAKTMLNDFVVQYDKAISSRRRAEAYQDFRTTNSKTTLHGDHPIEAITSECYTRNIYEVFKKEWKASFDFGHEKLNKDSYFVKYHVGYLNGNKRTRKLLSAKQV</sequence>
<comment type="caution">
    <text evidence="4">The sequence shown here is derived from an EMBL/GenBank/DDBJ whole genome shotgun (WGS) entry which is preliminary data.</text>
</comment>
<feature type="domain" description="CCHC-type" evidence="3">
    <location>
        <begin position="47"/>
        <end position="61"/>
    </location>
</feature>
<dbReference type="PROSITE" id="PS50158">
    <property type="entry name" value="ZF_CCHC"/>
    <property type="match status" value="1"/>
</dbReference>
<keyword evidence="1" id="KW-0863">Zinc-finger</keyword>
<proteinExistence type="predicted"/>
<evidence type="ECO:0000313" key="4">
    <source>
        <dbReference type="EMBL" id="GJS82356.1"/>
    </source>
</evidence>
<dbReference type="PANTHER" id="PTHR47718">
    <property type="entry name" value="OS01G0519700 PROTEIN"/>
    <property type="match status" value="1"/>
</dbReference>
<protein>
    <submittedName>
        <fullName evidence="4">FAR1-related sequence 5-like protein</fullName>
    </submittedName>
</protein>
<dbReference type="InterPro" id="IPR018289">
    <property type="entry name" value="MULE_transposase_dom"/>
</dbReference>
<dbReference type="Gene3D" id="3.10.10.10">
    <property type="entry name" value="HIV Type 1 Reverse Transcriptase, subunit A, domain 1"/>
    <property type="match status" value="1"/>
</dbReference>
<dbReference type="PANTHER" id="PTHR47718:SF7">
    <property type="entry name" value="PROTEIN FAR1-RELATED SEQUENCE"/>
    <property type="match status" value="1"/>
</dbReference>
<accession>A0ABQ4YXW7</accession>
<dbReference type="InterPro" id="IPR043502">
    <property type="entry name" value="DNA/RNA_pol_sf"/>
</dbReference>
<keyword evidence="1" id="KW-0862">Zinc</keyword>
<reference evidence="4" key="1">
    <citation type="journal article" date="2022" name="Int. J. Mol. Sci.">
        <title>Draft Genome of Tanacetum Coccineum: Genomic Comparison of Closely Related Tanacetum-Family Plants.</title>
        <authorList>
            <person name="Yamashiro T."/>
            <person name="Shiraishi A."/>
            <person name="Nakayama K."/>
            <person name="Satake H."/>
        </authorList>
    </citation>
    <scope>NUCLEOTIDE SEQUENCE</scope>
</reference>
<evidence type="ECO:0000256" key="1">
    <source>
        <dbReference type="PROSITE-ProRule" id="PRU00047"/>
    </source>
</evidence>
<feature type="compositionally biased region" description="Basic and acidic residues" evidence="2">
    <location>
        <begin position="74"/>
        <end position="85"/>
    </location>
</feature>
<evidence type="ECO:0000259" key="3">
    <source>
        <dbReference type="PROSITE" id="PS50158"/>
    </source>
</evidence>
<dbReference type="EMBL" id="BQNB010010818">
    <property type="protein sequence ID" value="GJS82356.1"/>
    <property type="molecule type" value="Genomic_DNA"/>
</dbReference>
<reference evidence="4" key="2">
    <citation type="submission" date="2022-01" db="EMBL/GenBank/DDBJ databases">
        <authorList>
            <person name="Yamashiro T."/>
            <person name="Shiraishi A."/>
            <person name="Satake H."/>
            <person name="Nakayama K."/>
        </authorList>
    </citation>
    <scope>NUCLEOTIDE SEQUENCE</scope>
</reference>
<dbReference type="InterPro" id="IPR001878">
    <property type="entry name" value="Znf_CCHC"/>
</dbReference>
<dbReference type="Proteomes" id="UP001151760">
    <property type="component" value="Unassembled WGS sequence"/>
</dbReference>
<dbReference type="Pfam" id="PF10551">
    <property type="entry name" value="MULE"/>
    <property type="match status" value="1"/>
</dbReference>
<name>A0ABQ4YXW7_9ASTR</name>
<organism evidence="4 5">
    <name type="scientific">Tanacetum coccineum</name>
    <dbReference type="NCBI Taxonomy" id="301880"/>
    <lineage>
        <taxon>Eukaryota</taxon>
        <taxon>Viridiplantae</taxon>
        <taxon>Streptophyta</taxon>
        <taxon>Embryophyta</taxon>
        <taxon>Tracheophyta</taxon>
        <taxon>Spermatophyta</taxon>
        <taxon>Magnoliopsida</taxon>
        <taxon>eudicotyledons</taxon>
        <taxon>Gunneridae</taxon>
        <taxon>Pentapetalae</taxon>
        <taxon>asterids</taxon>
        <taxon>campanulids</taxon>
        <taxon>Asterales</taxon>
        <taxon>Asteraceae</taxon>
        <taxon>Asteroideae</taxon>
        <taxon>Anthemideae</taxon>
        <taxon>Anthemidinae</taxon>
        <taxon>Tanacetum</taxon>
    </lineage>
</organism>
<evidence type="ECO:0000256" key="2">
    <source>
        <dbReference type="SAM" id="MobiDB-lite"/>
    </source>
</evidence>
<feature type="compositionally biased region" description="Low complexity" evidence="2">
    <location>
        <begin position="88"/>
        <end position="104"/>
    </location>
</feature>
<keyword evidence="1" id="KW-0479">Metal-binding</keyword>
<evidence type="ECO:0000313" key="5">
    <source>
        <dbReference type="Proteomes" id="UP001151760"/>
    </source>
</evidence>
<dbReference type="CDD" id="cd01647">
    <property type="entry name" value="RT_LTR"/>
    <property type="match status" value="1"/>
</dbReference>
<keyword evidence="5" id="KW-1185">Reference proteome</keyword>
<gene>
    <name evidence="4" type="ORF">Tco_0748897</name>
</gene>
<dbReference type="SUPFAM" id="SSF56672">
    <property type="entry name" value="DNA/RNA polymerases"/>
    <property type="match status" value="1"/>
</dbReference>